<organism evidence="11 12">
    <name type="scientific">Neohortaea acidophila</name>
    <dbReference type="NCBI Taxonomy" id="245834"/>
    <lineage>
        <taxon>Eukaryota</taxon>
        <taxon>Fungi</taxon>
        <taxon>Dikarya</taxon>
        <taxon>Ascomycota</taxon>
        <taxon>Pezizomycotina</taxon>
        <taxon>Dothideomycetes</taxon>
        <taxon>Dothideomycetidae</taxon>
        <taxon>Mycosphaerellales</taxon>
        <taxon>Teratosphaeriaceae</taxon>
        <taxon>Neohortaea</taxon>
    </lineage>
</organism>
<feature type="transmembrane region" description="Helical" evidence="10">
    <location>
        <begin position="136"/>
        <end position="155"/>
    </location>
</feature>
<dbReference type="OrthoDB" id="369569at2759"/>
<evidence type="ECO:0000256" key="4">
    <source>
        <dbReference type="ARBA" id="ARBA00022692"/>
    </source>
</evidence>
<keyword evidence="5" id="KW-0256">Endoplasmic reticulum</keyword>
<dbReference type="Pfam" id="PF06417">
    <property type="entry name" value="EMC4"/>
    <property type="match status" value="1"/>
</dbReference>
<dbReference type="RefSeq" id="XP_033591741.1">
    <property type="nucleotide sequence ID" value="XM_033732936.1"/>
</dbReference>
<evidence type="ECO:0000313" key="12">
    <source>
        <dbReference type="Proteomes" id="UP000799767"/>
    </source>
</evidence>
<feature type="transmembrane region" description="Helical" evidence="10">
    <location>
        <begin position="88"/>
        <end position="109"/>
    </location>
</feature>
<sequence length="187" mass="20767">MSVEASSTLQPRWLLDLNAATQSKPKHGALPDPPGYSPPNALQSNRSKNAKSVTTRKAPSSEEMDTLKLKKAWEMAIAPAKQLPMNAFGMYMTGNSLQIFSIMMVFMLFKGPIQAMFNIQSTFQRLESEGNKQQMILVKAAYVGCNLLALALGIWKVNGMGLLPTTRSDWLAWESAREPLQRAFYVP</sequence>
<accession>A0A6A6PYV1</accession>
<protein>
    <recommendedName>
        <fullName evidence="3 8">ER membrane protein complex subunit 4</fullName>
    </recommendedName>
</protein>
<evidence type="ECO:0000313" key="11">
    <source>
        <dbReference type="EMBL" id="KAF2485172.1"/>
    </source>
</evidence>
<feature type="region of interest" description="Disordered" evidence="9">
    <location>
        <begin position="14"/>
        <end position="64"/>
    </location>
</feature>
<comment type="subcellular location">
    <subcellularLocation>
        <location evidence="1">Endoplasmic reticulum membrane</location>
        <topology evidence="1">Multi-pass membrane protein</topology>
    </subcellularLocation>
</comment>
<dbReference type="EMBL" id="MU001633">
    <property type="protein sequence ID" value="KAF2485172.1"/>
    <property type="molecule type" value="Genomic_DNA"/>
</dbReference>
<evidence type="ECO:0000256" key="5">
    <source>
        <dbReference type="ARBA" id="ARBA00022824"/>
    </source>
</evidence>
<name>A0A6A6PYV1_9PEZI</name>
<keyword evidence="4 10" id="KW-0812">Transmembrane</keyword>
<dbReference type="AlphaFoldDB" id="A0A6A6PYV1"/>
<evidence type="ECO:0000256" key="7">
    <source>
        <dbReference type="ARBA" id="ARBA00023136"/>
    </source>
</evidence>
<proteinExistence type="inferred from homology"/>
<keyword evidence="12" id="KW-1185">Reference proteome</keyword>
<keyword evidence="6 10" id="KW-1133">Transmembrane helix</keyword>
<evidence type="ECO:0000256" key="10">
    <source>
        <dbReference type="SAM" id="Phobius"/>
    </source>
</evidence>
<evidence type="ECO:0000256" key="6">
    <source>
        <dbReference type="ARBA" id="ARBA00022989"/>
    </source>
</evidence>
<gene>
    <name evidence="11" type="ORF">BDY17DRAFT_293055</name>
</gene>
<comment type="similarity">
    <text evidence="2 8">Belongs to the EMC4 family.</text>
</comment>
<dbReference type="PIRSF" id="PIRSF017207">
    <property type="entry name" value="UCP017207_TM-p85"/>
    <property type="match status" value="1"/>
</dbReference>
<evidence type="ECO:0000256" key="1">
    <source>
        <dbReference type="ARBA" id="ARBA00004477"/>
    </source>
</evidence>
<dbReference type="InterPro" id="IPR009445">
    <property type="entry name" value="TMEM85/Emc4"/>
</dbReference>
<dbReference type="PANTHER" id="PTHR19315">
    <property type="entry name" value="ER MEMBRANE PROTEIN COMPLEX SUBUNIT 4"/>
    <property type="match status" value="1"/>
</dbReference>
<dbReference type="GO" id="GO:0005789">
    <property type="term" value="C:endoplasmic reticulum membrane"/>
    <property type="evidence" value="ECO:0007669"/>
    <property type="project" value="UniProtKB-SubCell"/>
</dbReference>
<feature type="compositionally biased region" description="Polar residues" evidence="9">
    <location>
        <begin position="40"/>
        <end position="58"/>
    </location>
</feature>
<dbReference type="Proteomes" id="UP000799767">
    <property type="component" value="Unassembled WGS sequence"/>
</dbReference>
<reference evidence="11" key="1">
    <citation type="journal article" date="2020" name="Stud. Mycol.">
        <title>101 Dothideomycetes genomes: a test case for predicting lifestyles and emergence of pathogens.</title>
        <authorList>
            <person name="Haridas S."/>
            <person name="Albert R."/>
            <person name="Binder M."/>
            <person name="Bloem J."/>
            <person name="Labutti K."/>
            <person name="Salamov A."/>
            <person name="Andreopoulos B."/>
            <person name="Baker S."/>
            <person name="Barry K."/>
            <person name="Bills G."/>
            <person name="Bluhm B."/>
            <person name="Cannon C."/>
            <person name="Castanera R."/>
            <person name="Culley D."/>
            <person name="Daum C."/>
            <person name="Ezra D."/>
            <person name="Gonzalez J."/>
            <person name="Henrissat B."/>
            <person name="Kuo A."/>
            <person name="Liang C."/>
            <person name="Lipzen A."/>
            <person name="Lutzoni F."/>
            <person name="Magnuson J."/>
            <person name="Mondo S."/>
            <person name="Nolan M."/>
            <person name="Ohm R."/>
            <person name="Pangilinan J."/>
            <person name="Park H.-J."/>
            <person name="Ramirez L."/>
            <person name="Alfaro M."/>
            <person name="Sun H."/>
            <person name="Tritt A."/>
            <person name="Yoshinaga Y."/>
            <person name="Zwiers L.-H."/>
            <person name="Turgeon B."/>
            <person name="Goodwin S."/>
            <person name="Spatafora J."/>
            <person name="Crous P."/>
            <person name="Grigoriev I."/>
        </authorList>
    </citation>
    <scope>NUCLEOTIDE SEQUENCE</scope>
    <source>
        <strain evidence="11">CBS 113389</strain>
    </source>
</reference>
<evidence type="ECO:0000256" key="3">
    <source>
        <dbReference type="ARBA" id="ARBA00020820"/>
    </source>
</evidence>
<evidence type="ECO:0000256" key="8">
    <source>
        <dbReference type="PIRNR" id="PIRNR017207"/>
    </source>
</evidence>
<dbReference type="GeneID" id="54473938"/>
<evidence type="ECO:0000256" key="9">
    <source>
        <dbReference type="SAM" id="MobiDB-lite"/>
    </source>
</evidence>
<evidence type="ECO:0000256" key="2">
    <source>
        <dbReference type="ARBA" id="ARBA00007715"/>
    </source>
</evidence>
<keyword evidence="7 8" id="KW-0472">Membrane</keyword>